<dbReference type="Pfam" id="PF00067">
    <property type="entry name" value="p450"/>
    <property type="match status" value="1"/>
</dbReference>
<dbReference type="GO" id="GO:0020037">
    <property type="term" value="F:heme binding"/>
    <property type="evidence" value="ECO:0007669"/>
    <property type="project" value="InterPro"/>
</dbReference>
<dbReference type="Proteomes" id="UP001049176">
    <property type="component" value="Chromosome 3"/>
</dbReference>
<dbReference type="KEGG" id="more:E1B28_005347"/>
<accession>A0A9P7UVL5</accession>
<keyword evidence="5 6" id="KW-0408">Iron</keyword>
<comment type="cofactor">
    <cofactor evidence="1 6">
        <name>heme</name>
        <dbReference type="ChEBI" id="CHEBI:30413"/>
    </cofactor>
</comment>
<dbReference type="AlphaFoldDB" id="A0A9P7UVL5"/>
<dbReference type="GO" id="GO:0004497">
    <property type="term" value="F:monooxygenase activity"/>
    <property type="evidence" value="ECO:0007669"/>
    <property type="project" value="UniProtKB-KW"/>
</dbReference>
<dbReference type="RefSeq" id="XP_043010986.1">
    <property type="nucleotide sequence ID" value="XM_043149902.1"/>
</dbReference>
<evidence type="ECO:0000256" key="3">
    <source>
        <dbReference type="ARBA" id="ARBA00022723"/>
    </source>
</evidence>
<dbReference type="OrthoDB" id="1844152at2759"/>
<feature type="binding site" description="axial binding residue" evidence="6">
    <location>
        <position position="448"/>
    </location>
    <ligand>
        <name>heme</name>
        <dbReference type="ChEBI" id="CHEBI:30413"/>
    </ligand>
    <ligandPart>
        <name>Fe</name>
        <dbReference type="ChEBI" id="CHEBI:18248"/>
    </ligandPart>
</feature>
<dbReference type="CDD" id="cd11041">
    <property type="entry name" value="CYP503A1-like"/>
    <property type="match status" value="1"/>
</dbReference>
<sequence length="504" mass="57647">MLSIPLSVFLCGCVSLYFLSGYIRNRELNRKLDAIPTIGTRGLWPFASILHAYRFLVNAREMFQEGYDKYRGGIFKIHTLTKWKVVVTSQKQIEDIRKAPDDVLDPREANVEALEMDYTMGRPLHDDPYELPVIRGVLTRNISSQLTEVRDEVLVAFEELLPPKDDWVTISLNPTMQIILSRVNNRFFVGLPVCRNQEFIDTTIKFAVEIPLYGQFIALFPDFCKPIIGNIFTGLHRSVKRARKHLLPIIQERVQKEEEYGTTEWPGKPNDFLSWLLDAASGAGDRRKVDNLVMRVLGVNFGIHTTGGTLSNVLNYLTLYPEYIPDLRAEIEAVIEEHGWTKVALGRMKKLDSFIKEVQRINPSFSFSVERKVLKDFTLFDGTVIPAGVTLGVPVLAVQHDESVFPNAKVFNGFRFAEMREREDESTKHQMVTSTPDFFLFGNGHHACPGRFFAVTELKLILSHILLNYDIKGETEGGAKMKWFAFVGFQDNNAKFSFRKRRRA</sequence>
<dbReference type="InterPro" id="IPR002401">
    <property type="entry name" value="Cyt_P450_E_grp-I"/>
</dbReference>
<keyword evidence="9" id="KW-1185">Reference proteome</keyword>
<keyword evidence="3 6" id="KW-0479">Metal-binding</keyword>
<reference evidence="8" key="1">
    <citation type="journal article" date="2021" name="Genome Biol. Evol.">
        <title>The assembled and annotated genome of the fairy-ring fungus Marasmius oreades.</title>
        <authorList>
            <person name="Hiltunen M."/>
            <person name="Ament-Velasquez S.L."/>
            <person name="Johannesson H."/>
        </authorList>
    </citation>
    <scope>NUCLEOTIDE SEQUENCE</scope>
    <source>
        <strain evidence="8">03SP1</strain>
    </source>
</reference>
<evidence type="ECO:0008006" key="10">
    <source>
        <dbReference type="Google" id="ProtNLM"/>
    </source>
</evidence>
<dbReference type="GO" id="GO:0016705">
    <property type="term" value="F:oxidoreductase activity, acting on paired donors, with incorporation or reduction of molecular oxygen"/>
    <property type="evidence" value="ECO:0007669"/>
    <property type="project" value="InterPro"/>
</dbReference>
<dbReference type="PRINTS" id="PR00463">
    <property type="entry name" value="EP450I"/>
</dbReference>
<evidence type="ECO:0000256" key="2">
    <source>
        <dbReference type="ARBA" id="ARBA00010617"/>
    </source>
</evidence>
<protein>
    <recommendedName>
        <fullName evidence="10">Cytochrome P450</fullName>
    </recommendedName>
</protein>
<proteinExistence type="inferred from homology"/>
<evidence type="ECO:0000256" key="7">
    <source>
        <dbReference type="RuleBase" id="RU000461"/>
    </source>
</evidence>
<evidence type="ECO:0000256" key="1">
    <source>
        <dbReference type="ARBA" id="ARBA00001971"/>
    </source>
</evidence>
<dbReference type="PROSITE" id="PS00086">
    <property type="entry name" value="CYTOCHROME_P450"/>
    <property type="match status" value="1"/>
</dbReference>
<dbReference type="GeneID" id="66074423"/>
<dbReference type="Gene3D" id="1.10.630.10">
    <property type="entry name" value="Cytochrome P450"/>
    <property type="match status" value="1"/>
</dbReference>
<evidence type="ECO:0000313" key="9">
    <source>
        <dbReference type="Proteomes" id="UP001049176"/>
    </source>
</evidence>
<evidence type="ECO:0000256" key="4">
    <source>
        <dbReference type="ARBA" id="ARBA00023002"/>
    </source>
</evidence>
<dbReference type="EMBL" id="CM032183">
    <property type="protein sequence ID" value="KAG7094516.1"/>
    <property type="molecule type" value="Genomic_DNA"/>
</dbReference>
<dbReference type="SUPFAM" id="SSF48264">
    <property type="entry name" value="Cytochrome P450"/>
    <property type="match status" value="1"/>
</dbReference>
<dbReference type="InterPro" id="IPR036396">
    <property type="entry name" value="Cyt_P450_sf"/>
</dbReference>
<name>A0A9P7UVL5_9AGAR</name>
<organism evidence="8 9">
    <name type="scientific">Marasmius oreades</name>
    <name type="common">fairy-ring Marasmius</name>
    <dbReference type="NCBI Taxonomy" id="181124"/>
    <lineage>
        <taxon>Eukaryota</taxon>
        <taxon>Fungi</taxon>
        <taxon>Dikarya</taxon>
        <taxon>Basidiomycota</taxon>
        <taxon>Agaricomycotina</taxon>
        <taxon>Agaricomycetes</taxon>
        <taxon>Agaricomycetidae</taxon>
        <taxon>Agaricales</taxon>
        <taxon>Marasmiineae</taxon>
        <taxon>Marasmiaceae</taxon>
        <taxon>Marasmius</taxon>
    </lineage>
</organism>
<evidence type="ECO:0000313" key="8">
    <source>
        <dbReference type="EMBL" id="KAG7094516.1"/>
    </source>
</evidence>
<dbReference type="GO" id="GO:0005506">
    <property type="term" value="F:iron ion binding"/>
    <property type="evidence" value="ECO:0007669"/>
    <property type="project" value="InterPro"/>
</dbReference>
<dbReference type="InterPro" id="IPR017972">
    <property type="entry name" value="Cyt_P450_CS"/>
</dbReference>
<keyword evidence="4 7" id="KW-0560">Oxidoreductase</keyword>
<comment type="similarity">
    <text evidence="2 7">Belongs to the cytochrome P450 family.</text>
</comment>
<dbReference type="PANTHER" id="PTHR46206">
    <property type="entry name" value="CYTOCHROME P450"/>
    <property type="match status" value="1"/>
</dbReference>
<keyword evidence="7" id="KW-0503">Monooxygenase</keyword>
<comment type="caution">
    <text evidence="8">The sequence shown here is derived from an EMBL/GenBank/DDBJ whole genome shotgun (WGS) entry which is preliminary data.</text>
</comment>
<dbReference type="InterPro" id="IPR001128">
    <property type="entry name" value="Cyt_P450"/>
</dbReference>
<keyword evidence="6 7" id="KW-0349">Heme</keyword>
<evidence type="ECO:0000256" key="6">
    <source>
        <dbReference type="PIRSR" id="PIRSR602401-1"/>
    </source>
</evidence>
<gene>
    <name evidence="8" type="ORF">E1B28_005347</name>
</gene>
<evidence type="ECO:0000256" key="5">
    <source>
        <dbReference type="ARBA" id="ARBA00023004"/>
    </source>
</evidence>